<keyword evidence="3" id="KW-0472">Membrane</keyword>
<dbReference type="PROSITE" id="PS50924">
    <property type="entry name" value="MHYT"/>
    <property type="match status" value="1"/>
</dbReference>
<feature type="transmembrane region" description="Helical" evidence="3">
    <location>
        <begin position="43"/>
        <end position="63"/>
    </location>
</feature>
<dbReference type="AlphaFoldDB" id="E8UZ34"/>
<dbReference type="GO" id="GO:0043709">
    <property type="term" value="P:cell adhesion involved in single-species biofilm formation"/>
    <property type="evidence" value="ECO:0007669"/>
    <property type="project" value="TreeGrafter"/>
</dbReference>
<dbReference type="KEGG" id="tsa:AciPR4_0138"/>
<dbReference type="Gene3D" id="3.30.70.270">
    <property type="match status" value="1"/>
</dbReference>
<keyword evidence="7" id="KW-1185">Reference proteome</keyword>
<proteinExistence type="predicted"/>
<evidence type="ECO:0000313" key="7">
    <source>
        <dbReference type="Proteomes" id="UP000006844"/>
    </source>
</evidence>
<feature type="transmembrane region" description="Helical" evidence="3">
    <location>
        <begin position="216"/>
        <end position="237"/>
    </location>
</feature>
<dbReference type="InterPro" id="IPR029787">
    <property type="entry name" value="Nucleotide_cyclase"/>
</dbReference>
<dbReference type="Proteomes" id="UP000006844">
    <property type="component" value="Chromosome"/>
</dbReference>
<dbReference type="OrthoDB" id="9759607at2"/>
<dbReference type="PANTHER" id="PTHR45138">
    <property type="entry name" value="REGULATORY COMPONENTS OF SENSORY TRANSDUCTION SYSTEM"/>
    <property type="match status" value="1"/>
</dbReference>
<feature type="domain" description="GGDEF" evidence="4">
    <location>
        <begin position="311"/>
        <end position="447"/>
    </location>
</feature>
<dbReference type="GO" id="GO:1902201">
    <property type="term" value="P:negative regulation of bacterial-type flagellum-dependent cell motility"/>
    <property type="evidence" value="ECO:0007669"/>
    <property type="project" value="TreeGrafter"/>
</dbReference>
<dbReference type="CDD" id="cd01949">
    <property type="entry name" value="GGDEF"/>
    <property type="match status" value="1"/>
</dbReference>
<feature type="transmembrane region" description="Helical" evidence="3">
    <location>
        <begin position="75"/>
        <end position="100"/>
    </location>
</feature>
<dbReference type="RefSeq" id="WP_013566712.1">
    <property type="nucleotide sequence ID" value="NC_014963.1"/>
</dbReference>
<name>E8UZ34_TERSS</name>
<dbReference type="Pfam" id="PF00990">
    <property type="entry name" value="GGDEF"/>
    <property type="match status" value="1"/>
</dbReference>
<dbReference type="InterPro" id="IPR000160">
    <property type="entry name" value="GGDEF_dom"/>
</dbReference>
<dbReference type="STRING" id="401053.AciPR4_0138"/>
<dbReference type="eggNOG" id="COG3706">
    <property type="taxonomic scope" value="Bacteria"/>
</dbReference>
<feature type="domain" description="MHYT" evidence="5">
    <location>
        <begin position="8"/>
        <end position="202"/>
    </location>
</feature>
<evidence type="ECO:0000256" key="1">
    <source>
        <dbReference type="ARBA" id="ARBA00012528"/>
    </source>
</evidence>
<feature type="transmembrane region" description="Helical" evidence="3">
    <location>
        <begin position="12"/>
        <end position="31"/>
    </location>
</feature>
<comment type="catalytic activity">
    <reaction evidence="2">
        <text>2 GTP = 3',3'-c-di-GMP + 2 diphosphate</text>
        <dbReference type="Rhea" id="RHEA:24898"/>
        <dbReference type="ChEBI" id="CHEBI:33019"/>
        <dbReference type="ChEBI" id="CHEBI:37565"/>
        <dbReference type="ChEBI" id="CHEBI:58805"/>
        <dbReference type="EC" id="2.7.7.65"/>
    </reaction>
</comment>
<feature type="transmembrane region" description="Helical" evidence="3">
    <location>
        <begin position="144"/>
        <end position="166"/>
    </location>
</feature>
<dbReference type="PROSITE" id="PS50887">
    <property type="entry name" value="GGDEF"/>
    <property type="match status" value="1"/>
</dbReference>
<dbReference type="eggNOG" id="COG3300">
    <property type="taxonomic scope" value="Bacteria"/>
</dbReference>
<gene>
    <name evidence="6" type="ordered locus">AciPR4_0138</name>
</gene>
<dbReference type="GO" id="GO:0052621">
    <property type="term" value="F:diguanylate cyclase activity"/>
    <property type="evidence" value="ECO:0007669"/>
    <property type="project" value="UniProtKB-EC"/>
</dbReference>
<accession>E8UZ34</accession>
<protein>
    <recommendedName>
        <fullName evidence="1">diguanylate cyclase</fullName>
        <ecNumber evidence="1">2.7.7.65</ecNumber>
    </recommendedName>
</protein>
<evidence type="ECO:0000313" key="6">
    <source>
        <dbReference type="EMBL" id="ADV80979.1"/>
    </source>
</evidence>
<dbReference type="GO" id="GO:0005886">
    <property type="term" value="C:plasma membrane"/>
    <property type="evidence" value="ECO:0007669"/>
    <property type="project" value="TreeGrafter"/>
</dbReference>
<evidence type="ECO:0000259" key="5">
    <source>
        <dbReference type="PROSITE" id="PS50924"/>
    </source>
</evidence>
<dbReference type="EMBL" id="CP002467">
    <property type="protein sequence ID" value="ADV80979.1"/>
    <property type="molecule type" value="Genomic_DNA"/>
</dbReference>
<evidence type="ECO:0000256" key="2">
    <source>
        <dbReference type="ARBA" id="ARBA00034247"/>
    </source>
</evidence>
<dbReference type="InterPro" id="IPR043128">
    <property type="entry name" value="Rev_trsase/Diguanyl_cyclase"/>
</dbReference>
<dbReference type="NCBIfam" id="TIGR00254">
    <property type="entry name" value="GGDEF"/>
    <property type="match status" value="1"/>
</dbReference>
<keyword evidence="3" id="KW-0812">Transmembrane</keyword>
<dbReference type="SMART" id="SM00267">
    <property type="entry name" value="GGDEF"/>
    <property type="match status" value="1"/>
</dbReference>
<reference evidence="6 7" key="1">
    <citation type="journal article" date="2012" name="Stand. Genomic Sci.">
        <title>Complete genome sequence of Terriglobus saanensis type strain SP1PR4(T), an Acidobacteria from tundra soil.</title>
        <authorList>
            <person name="Rawat S.R."/>
            <person name="Mannisto M.K."/>
            <person name="Starovoytov V."/>
            <person name="Goodwin L."/>
            <person name="Nolan M."/>
            <person name="Hauser L."/>
            <person name="Land M."/>
            <person name="Davenport K.W."/>
            <person name="Woyke T."/>
            <person name="Haggblom M.M."/>
        </authorList>
    </citation>
    <scope>NUCLEOTIDE SEQUENCE</scope>
    <source>
        <strain evidence="7">ATCC BAA-1853 / DSM 23119 / SP1PR4</strain>
    </source>
</reference>
<dbReference type="EC" id="2.7.7.65" evidence="1"/>
<dbReference type="InterPro" id="IPR050469">
    <property type="entry name" value="Diguanylate_Cyclase"/>
</dbReference>
<keyword evidence="3" id="KW-1133">Transmembrane helix</keyword>
<dbReference type="Pfam" id="PF03707">
    <property type="entry name" value="MHYT"/>
    <property type="match status" value="3"/>
</dbReference>
<dbReference type="HOGENOM" id="CLU_000445_70_49_0"/>
<dbReference type="SUPFAM" id="SSF55073">
    <property type="entry name" value="Nucleotide cyclase"/>
    <property type="match status" value="1"/>
</dbReference>
<dbReference type="FunFam" id="3.30.70.270:FF:000001">
    <property type="entry name" value="Diguanylate cyclase domain protein"/>
    <property type="match status" value="1"/>
</dbReference>
<sequence length="454" mass="49236">MQNLTVSYSYGLIAVSIMLAILAAYAAFGIADRMRRVPGRLNQLKWLIGGASAMGFGVWSMHYMGMLAAKLPVPVFYYVPTVIWSLVLAMAASAVALLVASTGSPDWRHFTGGGLLMGSGIAGMHYMGMAAMRTSAMHHYSPDIVALSIALAVALSTAALWMISLVQENEAGGGQYRVIAGVLMGLGIASMHYVSMAGVRFHTDAMPFSLQNTIKVSLLGETGVAVTALLVLLKALVSAATDKRMYRKLQIAHDQLAASQAALLQSQTELREVNALLSELSIRDGLTGLYNRRHFDSYLNLEWRRVPRVKKPMALLLLDVDHFKQLNDHYGHQYGDDCLRDIARILETQPRRASDLAARFGGEEFAVLLPGCDLEGGLEVAERIRVAIMETGGEHYSNPEKRMTVSIGVTCYLPATDDSPERMIGRADQAMYKAKGAGRNCVIGIAGEAALLKI</sequence>
<feature type="transmembrane region" description="Helical" evidence="3">
    <location>
        <begin position="178"/>
        <end position="196"/>
    </location>
</feature>
<evidence type="ECO:0000259" key="4">
    <source>
        <dbReference type="PROSITE" id="PS50887"/>
    </source>
</evidence>
<feature type="transmembrane region" description="Helical" evidence="3">
    <location>
        <begin position="112"/>
        <end position="132"/>
    </location>
</feature>
<dbReference type="InterPro" id="IPR005330">
    <property type="entry name" value="MHYT_dom"/>
</dbReference>
<dbReference type="PANTHER" id="PTHR45138:SF9">
    <property type="entry name" value="DIGUANYLATE CYCLASE DGCM-RELATED"/>
    <property type="match status" value="1"/>
</dbReference>
<evidence type="ECO:0000256" key="3">
    <source>
        <dbReference type="PROSITE-ProRule" id="PRU00244"/>
    </source>
</evidence>
<organism evidence="6 7">
    <name type="scientific">Terriglobus saanensis (strain ATCC BAA-1853 / DSM 23119 / SP1PR4)</name>
    <dbReference type="NCBI Taxonomy" id="401053"/>
    <lineage>
        <taxon>Bacteria</taxon>
        <taxon>Pseudomonadati</taxon>
        <taxon>Acidobacteriota</taxon>
        <taxon>Terriglobia</taxon>
        <taxon>Terriglobales</taxon>
        <taxon>Acidobacteriaceae</taxon>
        <taxon>Terriglobus</taxon>
    </lineage>
</organism>